<dbReference type="Proteomes" id="UP000696931">
    <property type="component" value="Unassembled WGS sequence"/>
</dbReference>
<dbReference type="GO" id="GO:0022857">
    <property type="term" value="F:transmembrane transporter activity"/>
    <property type="evidence" value="ECO:0007669"/>
    <property type="project" value="InterPro"/>
</dbReference>
<feature type="domain" description="Major facilitator superfamily (MFS) profile" evidence="8">
    <location>
        <begin position="26"/>
        <end position="477"/>
    </location>
</feature>
<feature type="transmembrane region" description="Helical" evidence="7">
    <location>
        <begin position="68"/>
        <end position="87"/>
    </location>
</feature>
<feature type="transmembrane region" description="Helical" evidence="7">
    <location>
        <begin position="288"/>
        <end position="305"/>
    </location>
</feature>
<evidence type="ECO:0000313" key="10">
    <source>
        <dbReference type="Proteomes" id="UP000696931"/>
    </source>
</evidence>
<keyword evidence="3" id="KW-1003">Cell membrane</keyword>
<feature type="transmembrane region" description="Helical" evidence="7">
    <location>
        <begin position="182"/>
        <end position="201"/>
    </location>
</feature>
<dbReference type="SUPFAM" id="SSF103473">
    <property type="entry name" value="MFS general substrate transporter"/>
    <property type="match status" value="1"/>
</dbReference>
<evidence type="ECO:0000256" key="1">
    <source>
        <dbReference type="ARBA" id="ARBA00004651"/>
    </source>
</evidence>
<feature type="transmembrane region" description="Helical" evidence="7">
    <location>
        <begin position="317"/>
        <end position="349"/>
    </location>
</feature>
<evidence type="ECO:0000256" key="6">
    <source>
        <dbReference type="ARBA" id="ARBA00023136"/>
    </source>
</evidence>
<gene>
    <name evidence="9" type="ORF">HZA61_08735</name>
</gene>
<dbReference type="InterPro" id="IPR036259">
    <property type="entry name" value="MFS_trans_sf"/>
</dbReference>
<evidence type="ECO:0000256" key="7">
    <source>
        <dbReference type="SAM" id="Phobius"/>
    </source>
</evidence>
<feature type="transmembrane region" description="Helical" evidence="7">
    <location>
        <begin position="116"/>
        <end position="133"/>
    </location>
</feature>
<organism evidence="9 10">
    <name type="scientific">Eiseniibacteriota bacterium</name>
    <dbReference type="NCBI Taxonomy" id="2212470"/>
    <lineage>
        <taxon>Bacteria</taxon>
        <taxon>Candidatus Eiseniibacteriota</taxon>
    </lineage>
</organism>
<comment type="subcellular location">
    <subcellularLocation>
        <location evidence="1">Cell membrane</location>
        <topology evidence="1">Multi-pass membrane protein</topology>
    </subcellularLocation>
</comment>
<dbReference type="InterPro" id="IPR011701">
    <property type="entry name" value="MFS"/>
</dbReference>
<dbReference type="PANTHER" id="PTHR23517:SF2">
    <property type="entry name" value="MULTIDRUG RESISTANCE PROTEIN MDTH"/>
    <property type="match status" value="1"/>
</dbReference>
<protein>
    <submittedName>
        <fullName evidence="9">MFS transporter</fullName>
    </submittedName>
</protein>
<sequence length="483" mass="53533">MMPGVVREEREGLWKQLSQLPRAFWMLNVMEMLERLAYYGVRVVIPIYIAQADEVHGLHFTQAQKGQIFMLWALVQTGVPIFSGGFADRYGYKKTIAFSIAIKIAGYLLMATQREFWPFTIGCLVLAFGTAIFKPGVWGSLQTTLTERTSGVGWGLFYMLVNVGAFLGPPLAHFLYGWSWPTVFFGCAVLVSLNFAMLFTYPDIPAGGNQKANFLETAMHTLSNLFNVRLLVFIAIMSGFWLMFMQLFDLLPNFIVDWVDSTAIVKSLHLPAMFVTQSPRGPMLAQEWMINLDSLLIVLFVVWISHLVSRMRRVTSIFLGIVISSAGLLAAGFTMSGTACLLGIALFAVGEMLASPKMNEYLGVIAPEGKKGLYMGYANMPTAIGWAYGSFMAGDLYGRMGEKAGLALRYLQEHGGVPAGVDRTNAMEALQRTTHLDPSAATTLLWNTYHPYQLWYPFVAVGLASAVGTWAYARWVKAAEGDI</sequence>
<reference evidence="9" key="1">
    <citation type="submission" date="2020-07" db="EMBL/GenBank/DDBJ databases">
        <title>Huge and variable diversity of episymbiotic CPR bacteria and DPANN archaea in groundwater ecosystems.</title>
        <authorList>
            <person name="He C.Y."/>
            <person name="Keren R."/>
            <person name="Whittaker M."/>
            <person name="Farag I.F."/>
            <person name="Doudna J."/>
            <person name="Cate J.H.D."/>
            <person name="Banfield J.F."/>
        </authorList>
    </citation>
    <scope>NUCLEOTIDE SEQUENCE</scope>
    <source>
        <strain evidence="9">NC_groundwater_1813_Pr3_B-0.1um_71_17</strain>
    </source>
</reference>
<keyword evidence="2" id="KW-0813">Transport</keyword>
<keyword evidence="5 7" id="KW-1133">Transmembrane helix</keyword>
<evidence type="ECO:0000313" key="9">
    <source>
        <dbReference type="EMBL" id="MBI5169559.1"/>
    </source>
</evidence>
<comment type="caution">
    <text evidence="9">The sequence shown here is derived from an EMBL/GenBank/DDBJ whole genome shotgun (WGS) entry which is preliminary data.</text>
</comment>
<dbReference type="Gene3D" id="1.20.1250.20">
    <property type="entry name" value="MFS general substrate transporter like domains"/>
    <property type="match status" value="2"/>
</dbReference>
<keyword evidence="6 7" id="KW-0472">Membrane</keyword>
<evidence type="ECO:0000256" key="2">
    <source>
        <dbReference type="ARBA" id="ARBA00022448"/>
    </source>
</evidence>
<evidence type="ECO:0000256" key="3">
    <source>
        <dbReference type="ARBA" id="ARBA00022475"/>
    </source>
</evidence>
<dbReference type="InterPro" id="IPR050171">
    <property type="entry name" value="MFS_Transporters"/>
</dbReference>
<evidence type="ECO:0000256" key="4">
    <source>
        <dbReference type="ARBA" id="ARBA00022692"/>
    </source>
</evidence>
<keyword evidence="4 7" id="KW-0812">Transmembrane</keyword>
<dbReference type="GO" id="GO:0005886">
    <property type="term" value="C:plasma membrane"/>
    <property type="evidence" value="ECO:0007669"/>
    <property type="project" value="UniProtKB-SubCell"/>
</dbReference>
<dbReference type="PROSITE" id="PS50850">
    <property type="entry name" value="MFS"/>
    <property type="match status" value="1"/>
</dbReference>
<dbReference type="EMBL" id="JACRIW010000058">
    <property type="protein sequence ID" value="MBI5169559.1"/>
    <property type="molecule type" value="Genomic_DNA"/>
</dbReference>
<dbReference type="PANTHER" id="PTHR23517">
    <property type="entry name" value="RESISTANCE PROTEIN MDTM, PUTATIVE-RELATED-RELATED"/>
    <property type="match status" value="1"/>
</dbReference>
<accession>A0A933WAR9</accession>
<feature type="transmembrane region" description="Helical" evidence="7">
    <location>
        <begin position="154"/>
        <end position="176"/>
    </location>
</feature>
<dbReference type="Pfam" id="PF07690">
    <property type="entry name" value="MFS_1"/>
    <property type="match status" value="1"/>
</dbReference>
<evidence type="ECO:0000259" key="8">
    <source>
        <dbReference type="PROSITE" id="PS50850"/>
    </source>
</evidence>
<dbReference type="InterPro" id="IPR020846">
    <property type="entry name" value="MFS_dom"/>
</dbReference>
<name>A0A933WAR9_UNCEI</name>
<feature type="transmembrane region" description="Helical" evidence="7">
    <location>
        <begin position="454"/>
        <end position="473"/>
    </location>
</feature>
<feature type="transmembrane region" description="Helical" evidence="7">
    <location>
        <begin position="222"/>
        <end position="244"/>
    </location>
</feature>
<evidence type="ECO:0000256" key="5">
    <source>
        <dbReference type="ARBA" id="ARBA00022989"/>
    </source>
</evidence>
<proteinExistence type="predicted"/>
<dbReference type="AlphaFoldDB" id="A0A933WAR9"/>